<reference evidence="10" key="1">
    <citation type="journal article" date="2013" name="Science">
        <title>The Amborella genome and the evolution of flowering plants.</title>
        <authorList>
            <consortium name="Amborella Genome Project"/>
        </authorList>
    </citation>
    <scope>NUCLEOTIDE SEQUENCE [LARGE SCALE GENOMIC DNA]</scope>
</reference>
<dbReference type="InterPro" id="IPR015345">
    <property type="entry name" value="Cytokinin_DH_FAD/cytokin-bd"/>
</dbReference>
<feature type="signal peptide" evidence="7">
    <location>
        <begin position="1"/>
        <end position="27"/>
    </location>
</feature>
<evidence type="ECO:0000256" key="7">
    <source>
        <dbReference type="SAM" id="SignalP"/>
    </source>
</evidence>
<feature type="domain" description="FAD-binding PCMH-type" evidence="8">
    <location>
        <begin position="68"/>
        <end position="243"/>
    </location>
</feature>
<comment type="cofactor">
    <cofactor evidence="1">
        <name>FAD</name>
        <dbReference type="ChEBI" id="CHEBI:57692"/>
    </cofactor>
</comment>
<evidence type="ECO:0000256" key="3">
    <source>
        <dbReference type="ARBA" id="ARBA00011928"/>
    </source>
</evidence>
<dbReference type="eggNOG" id="KOG1231">
    <property type="taxonomic scope" value="Eukaryota"/>
</dbReference>
<dbReference type="EMBL" id="KI392485">
    <property type="protein sequence ID" value="ERN16087.1"/>
    <property type="molecule type" value="Genomic_DNA"/>
</dbReference>
<dbReference type="InterPro" id="IPR016170">
    <property type="entry name" value="Cytok_DH_C_sf"/>
</dbReference>
<dbReference type="PANTHER" id="PTHR13878:SF112">
    <property type="entry name" value="CYTOKININ DEHYDROGENASE 7"/>
    <property type="match status" value="1"/>
</dbReference>
<evidence type="ECO:0000256" key="1">
    <source>
        <dbReference type="ARBA" id="ARBA00001974"/>
    </source>
</evidence>
<dbReference type="Pfam" id="PF01565">
    <property type="entry name" value="FAD_binding_4"/>
    <property type="match status" value="1"/>
</dbReference>
<keyword evidence="6" id="KW-0560">Oxidoreductase</keyword>
<evidence type="ECO:0000259" key="8">
    <source>
        <dbReference type="PROSITE" id="PS51387"/>
    </source>
</evidence>
<dbReference type="InterPro" id="IPR016169">
    <property type="entry name" value="FAD-bd_PCMH_sub2"/>
</dbReference>
<dbReference type="Gene3D" id="3.40.462.10">
    <property type="entry name" value="FAD-linked oxidases, C-terminal domain"/>
    <property type="match status" value="1"/>
</dbReference>
<dbReference type="AlphaFoldDB" id="U5D3V5"/>
<keyword evidence="4" id="KW-0285">Flavoprotein</keyword>
<dbReference type="GO" id="GO:0009690">
    <property type="term" value="P:cytokinin metabolic process"/>
    <property type="evidence" value="ECO:0007669"/>
    <property type="project" value="InterPro"/>
</dbReference>
<dbReference type="Gene3D" id="3.30.43.10">
    <property type="entry name" value="Uridine Diphospho-n-acetylenolpyruvylglucosamine Reductase, domain 2"/>
    <property type="match status" value="1"/>
</dbReference>
<dbReference type="InterPro" id="IPR016167">
    <property type="entry name" value="FAD-bd_PCMH_sub1"/>
</dbReference>
<accession>U5D3V5</accession>
<dbReference type="InterPro" id="IPR016164">
    <property type="entry name" value="FAD-linked_Oxase-like_C"/>
</dbReference>
<dbReference type="PANTHER" id="PTHR13878">
    <property type="entry name" value="GULONOLACTONE OXIDASE"/>
    <property type="match status" value="1"/>
</dbReference>
<dbReference type="OrthoDB" id="415825at2759"/>
<dbReference type="Proteomes" id="UP000017836">
    <property type="component" value="Unassembled WGS sequence"/>
</dbReference>
<dbReference type="Gene3D" id="3.30.465.10">
    <property type="match status" value="1"/>
</dbReference>
<dbReference type="PROSITE" id="PS51387">
    <property type="entry name" value="FAD_PCMH"/>
    <property type="match status" value="1"/>
</dbReference>
<dbReference type="GO" id="GO:0016491">
    <property type="term" value="F:oxidoreductase activity"/>
    <property type="evidence" value="ECO:0000318"/>
    <property type="project" value="GO_Central"/>
</dbReference>
<evidence type="ECO:0000256" key="2">
    <source>
        <dbReference type="ARBA" id="ARBA00005466"/>
    </source>
</evidence>
<feature type="chain" id="PRO_5004658621" description="cytokinin dehydrogenase" evidence="7">
    <location>
        <begin position="28"/>
        <end position="434"/>
    </location>
</feature>
<dbReference type="GO" id="GO:0019139">
    <property type="term" value="F:cytokinin dehydrogenase activity"/>
    <property type="evidence" value="ECO:0007669"/>
    <property type="project" value="UniProtKB-EC"/>
</dbReference>
<dbReference type="EC" id="1.5.99.12" evidence="3"/>
<evidence type="ECO:0000256" key="6">
    <source>
        <dbReference type="ARBA" id="ARBA00023002"/>
    </source>
</evidence>
<dbReference type="InterPro" id="IPR050432">
    <property type="entry name" value="FAD-linked_Oxidoreductases_BP"/>
</dbReference>
<evidence type="ECO:0000313" key="10">
    <source>
        <dbReference type="Proteomes" id="UP000017836"/>
    </source>
</evidence>
<organism evidence="9 10">
    <name type="scientific">Amborella trichopoda</name>
    <dbReference type="NCBI Taxonomy" id="13333"/>
    <lineage>
        <taxon>Eukaryota</taxon>
        <taxon>Viridiplantae</taxon>
        <taxon>Streptophyta</taxon>
        <taxon>Embryophyta</taxon>
        <taxon>Tracheophyta</taxon>
        <taxon>Spermatophyta</taxon>
        <taxon>Magnoliopsida</taxon>
        <taxon>Amborellales</taxon>
        <taxon>Amborellaceae</taxon>
        <taxon>Amborella</taxon>
    </lineage>
</organism>
<dbReference type="KEGG" id="atr:18444385"/>
<dbReference type="Pfam" id="PF09265">
    <property type="entry name" value="Cytokin-bind"/>
    <property type="match status" value="1"/>
</dbReference>
<dbReference type="OMA" id="NTMITHH"/>
<dbReference type="InterPro" id="IPR006094">
    <property type="entry name" value="Oxid_FAD_bind_N"/>
</dbReference>
<dbReference type="InterPro" id="IPR036318">
    <property type="entry name" value="FAD-bd_PCMH-like_sf"/>
</dbReference>
<sequence>MALLSSLSLSKHLLMLVLLMEENEVHCKNSQPCDLSSHDYMSLTSLNLHGSLSFNETLRASKDFGGFRVRKPGAVVEPGSVQDIVDVIKVGLSSVSGLTVAARGNGHCTNGQAQAHRGVVLEMRGIKGIEVSLSRDNPYVEAGAGELWIDVLKATLKLGFAPVSWTDYLSLSIGGTLSQAGISGQAFRHGPQISTVLQMEIVTGKGEVITCSHTEEEDLFYGALGGLGQFGIITKARIAIQPAPQRTRWIRAIYEEFEEFKGDQEMLISMPSSSHHVFDYIEGFVACIGDDPIDGWDTIPPNTMITHHTYDHHHAAWNSSSSSTVRYCLELAINYNTADSTHDIDKKMKAMVGSLRFSGGVVYSVDVSYLDFLSRVSYSEARARAIGTWDAPHPWLNILVPVSRIADFDRTIFKETVRLGVGGPILVYPLNSNK</sequence>
<dbReference type="InterPro" id="IPR016166">
    <property type="entry name" value="FAD-bd_PCMH"/>
</dbReference>
<keyword evidence="5" id="KW-0274">FAD</keyword>
<protein>
    <recommendedName>
        <fullName evidence="3">cytokinin dehydrogenase</fullName>
        <ecNumber evidence="3">1.5.99.12</ecNumber>
    </recommendedName>
</protein>
<proteinExistence type="inferred from homology"/>
<keyword evidence="10" id="KW-1185">Reference proteome</keyword>
<evidence type="ECO:0000313" key="9">
    <source>
        <dbReference type="EMBL" id="ERN16087.1"/>
    </source>
</evidence>
<dbReference type="GO" id="GO:0071949">
    <property type="term" value="F:FAD binding"/>
    <property type="evidence" value="ECO:0007669"/>
    <property type="project" value="InterPro"/>
</dbReference>
<evidence type="ECO:0000256" key="4">
    <source>
        <dbReference type="ARBA" id="ARBA00022630"/>
    </source>
</evidence>
<evidence type="ECO:0000256" key="5">
    <source>
        <dbReference type="ARBA" id="ARBA00022827"/>
    </source>
</evidence>
<gene>
    <name evidence="9" type="ORF">AMTR_s00030p00163490</name>
</gene>
<dbReference type="HOGENOM" id="CLU_024955_0_0_1"/>
<dbReference type="SUPFAM" id="SSF55103">
    <property type="entry name" value="FAD-linked oxidases, C-terminal domain"/>
    <property type="match status" value="1"/>
</dbReference>
<keyword evidence="7" id="KW-0732">Signal</keyword>
<name>U5D3V5_AMBTC</name>
<comment type="similarity">
    <text evidence="2">Belongs to the oxygen-dependent FAD-linked oxidoreductase family.</text>
</comment>
<dbReference type="Gramene" id="ERN16087">
    <property type="protein sequence ID" value="ERN16087"/>
    <property type="gene ID" value="AMTR_s00030p00163490"/>
</dbReference>
<dbReference type="SUPFAM" id="SSF56176">
    <property type="entry name" value="FAD-binding/transporter-associated domain-like"/>
    <property type="match status" value="1"/>
</dbReference>